<organism evidence="2 3">
    <name type="scientific">'Chrysanthemum coronarium' phytoplasma</name>
    <dbReference type="NCBI Taxonomy" id="1520703"/>
    <lineage>
        <taxon>Bacteria</taxon>
        <taxon>Bacillati</taxon>
        <taxon>Mycoplasmatota</taxon>
        <taxon>Mollicutes</taxon>
        <taxon>Acholeplasmatales</taxon>
        <taxon>Acholeplasmataceae</taxon>
        <taxon>Candidatus Phytoplasma</taxon>
        <taxon>16SrI (Aster yellows group)</taxon>
    </lineage>
</organism>
<feature type="transmembrane region" description="Helical" evidence="1">
    <location>
        <begin position="34"/>
        <end position="54"/>
    </location>
</feature>
<proteinExistence type="predicted"/>
<feature type="transmembrane region" description="Helical" evidence="1">
    <location>
        <begin position="91"/>
        <end position="111"/>
    </location>
</feature>
<evidence type="ECO:0000313" key="2">
    <source>
        <dbReference type="EMBL" id="GAK73692.1"/>
    </source>
</evidence>
<dbReference type="RefSeq" id="WP_236620249.1">
    <property type="nucleotide sequence ID" value="NZ_BBIY01000012.1"/>
</dbReference>
<keyword evidence="3" id="KW-1185">Reference proteome</keyword>
<accession>A0ABQ0J265</accession>
<reference evidence="3" key="1">
    <citation type="journal article" date="2014" name="Genome Announc.">
        <title>Draft Genome Sequence of ''Candidatus Phytoplasma asteris'' Strain OY-V, an Unculturable Plant-Pathogenic Bacterium.</title>
        <authorList>
            <person name="Kakizawa S."/>
            <person name="Makino A."/>
            <person name="Ishii Y."/>
            <person name="Tamaki H."/>
            <person name="Kamagata Y."/>
        </authorList>
    </citation>
    <scope>NUCLEOTIDE SEQUENCE [LARGE SCALE GENOMIC DNA]</scope>
    <source>
        <strain evidence="3">OY-V</strain>
    </source>
</reference>
<evidence type="ECO:0000256" key="1">
    <source>
        <dbReference type="SAM" id="Phobius"/>
    </source>
</evidence>
<protein>
    <submittedName>
        <fullName evidence="2">Alcohol dehydrogenaseclass IV</fullName>
    </submittedName>
</protein>
<dbReference type="Proteomes" id="UP000028900">
    <property type="component" value="Unassembled WGS sequence"/>
</dbReference>
<reference evidence="2 3" key="2">
    <citation type="journal article" date="2014" name="Genome Announc.">
        <title>Draft Genome Sequence of 'Candidatus Phytoplasma asteris' Strain OY-V, an Unculturable Plant-Pathogenic Bacterium.</title>
        <authorList>
            <person name="Kakizawa S."/>
            <person name="Makino A."/>
            <person name="Ishii Y."/>
            <person name="Tamaki H."/>
            <person name="Kamagata Y."/>
        </authorList>
    </citation>
    <scope>NUCLEOTIDE SEQUENCE [LARGE SCALE GENOMIC DNA]</scope>
    <source>
        <strain evidence="2 3">OY-V</strain>
    </source>
</reference>
<keyword evidence="1" id="KW-0812">Transmembrane</keyword>
<gene>
    <name evidence="2" type="ORF">OYV_01710</name>
</gene>
<keyword evidence="1" id="KW-0472">Membrane</keyword>
<name>A0ABQ0J265_9MOLU</name>
<feature type="non-terminal residue" evidence="2">
    <location>
        <position position="1"/>
    </location>
</feature>
<comment type="caution">
    <text evidence="2">The sequence shown here is derived from an EMBL/GenBank/DDBJ whole genome shotgun (WGS) entry which is preliminary data.</text>
</comment>
<sequence length="121" mass="13235">KDIYMNQKPRKALIKKNNLPQTNTPKKPFLSSKLLSNCIIFKSIVIVVLAIYLSKPTQTDIYQKTTQLHLTAMVAGMFLGGTILGLKKGSFGVSLGVLLGATLGMWLSLLTKGNIISIIQM</sequence>
<dbReference type="EMBL" id="BBIY01000012">
    <property type="protein sequence ID" value="GAK73692.1"/>
    <property type="molecule type" value="Genomic_DNA"/>
</dbReference>
<feature type="transmembrane region" description="Helical" evidence="1">
    <location>
        <begin position="66"/>
        <end position="85"/>
    </location>
</feature>
<keyword evidence="1" id="KW-1133">Transmembrane helix</keyword>
<evidence type="ECO:0000313" key="3">
    <source>
        <dbReference type="Proteomes" id="UP000028900"/>
    </source>
</evidence>